<dbReference type="SUPFAM" id="SSF56371">
    <property type="entry name" value="Ribosome inactivating proteins (RIP)"/>
    <property type="match status" value="1"/>
</dbReference>
<gene>
    <name evidence="1" type="ORF">CEPIT_LOCUS27922</name>
</gene>
<name>A0AAV0EUI6_9ASTE</name>
<dbReference type="InterPro" id="IPR001574">
    <property type="entry name" value="Ribosome_inactivat_prot"/>
</dbReference>
<dbReference type="Proteomes" id="UP001152523">
    <property type="component" value="Unassembled WGS sequence"/>
</dbReference>
<proteinExistence type="predicted"/>
<keyword evidence="2" id="KW-1185">Reference proteome</keyword>
<reference evidence="1" key="1">
    <citation type="submission" date="2022-07" db="EMBL/GenBank/DDBJ databases">
        <authorList>
            <person name="Macas J."/>
            <person name="Novak P."/>
            <person name="Neumann P."/>
        </authorList>
    </citation>
    <scope>NUCLEOTIDE SEQUENCE</scope>
</reference>
<dbReference type="InterPro" id="IPR016139">
    <property type="entry name" value="Ribosome_inactivat_prot_sub2"/>
</dbReference>
<dbReference type="Gene3D" id="4.10.470.10">
    <property type="entry name" value="Ricin (A Subunit), domain 2"/>
    <property type="match status" value="1"/>
</dbReference>
<evidence type="ECO:0000313" key="2">
    <source>
        <dbReference type="Proteomes" id="UP001152523"/>
    </source>
</evidence>
<dbReference type="Pfam" id="PF00161">
    <property type="entry name" value="RIP"/>
    <property type="match status" value="1"/>
</dbReference>
<evidence type="ECO:0000313" key="1">
    <source>
        <dbReference type="EMBL" id="CAH9126938.1"/>
    </source>
</evidence>
<comment type="caution">
    <text evidence="1">The sequence shown here is derived from an EMBL/GenBank/DDBJ whole genome shotgun (WGS) entry which is preliminary data.</text>
</comment>
<dbReference type="AlphaFoldDB" id="A0AAV0EUI6"/>
<dbReference type="GO" id="GO:0017148">
    <property type="term" value="P:negative regulation of translation"/>
    <property type="evidence" value="ECO:0007669"/>
    <property type="project" value="InterPro"/>
</dbReference>
<accession>A0AAV0EUI6</accession>
<evidence type="ECO:0008006" key="3">
    <source>
        <dbReference type="Google" id="ProtNLM"/>
    </source>
</evidence>
<dbReference type="InterPro" id="IPR036041">
    <property type="entry name" value="Ribosome-inact_prot_sf"/>
</dbReference>
<sequence>MLSRSLRFLKGVKKDEINIKKLSDVARHVLTLITTICESLRFNHILHFISDFFGNENSKAAPDWILDLVNQWGTLSKLVLKYKDSDEKEIVEELVKFPIVVYDWNKKEQVKLTTVEHLKSAMGLIKRPGSQTGESSRGNH</sequence>
<dbReference type="EMBL" id="CAMAPF010000945">
    <property type="protein sequence ID" value="CAH9126938.1"/>
    <property type="molecule type" value="Genomic_DNA"/>
</dbReference>
<protein>
    <recommendedName>
        <fullName evidence="3">rRNA N-glycosidase</fullName>
    </recommendedName>
</protein>
<organism evidence="1 2">
    <name type="scientific">Cuscuta epithymum</name>
    <dbReference type="NCBI Taxonomy" id="186058"/>
    <lineage>
        <taxon>Eukaryota</taxon>
        <taxon>Viridiplantae</taxon>
        <taxon>Streptophyta</taxon>
        <taxon>Embryophyta</taxon>
        <taxon>Tracheophyta</taxon>
        <taxon>Spermatophyta</taxon>
        <taxon>Magnoliopsida</taxon>
        <taxon>eudicotyledons</taxon>
        <taxon>Gunneridae</taxon>
        <taxon>Pentapetalae</taxon>
        <taxon>asterids</taxon>
        <taxon>lamiids</taxon>
        <taxon>Solanales</taxon>
        <taxon>Convolvulaceae</taxon>
        <taxon>Cuscuteae</taxon>
        <taxon>Cuscuta</taxon>
        <taxon>Cuscuta subgen. Cuscuta</taxon>
    </lineage>
</organism>
<dbReference type="GO" id="GO:0030598">
    <property type="term" value="F:rRNA N-glycosylase activity"/>
    <property type="evidence" value="ECO:0007669"/>
    <property type="project" value="InterPro"/>
</dbReference>